<dbReference type="GO" id="GO:0005886">
    <property type="term" value="C:plasma membrane"/>
    <property type="evidence" value="ECO:0007669"/>
    <property type="project" value="UniProtKB-SubCell"/>
</dbReference>
<dbReference type="Proteomes" id="UP000281553">
    <property type="component" value="Unassembled WGS sequence"/>
</dbReference>
<dbReference type="AlphaFoldDB" id="A0A3P6QG84"/>
<evidence type="ECO:0000256" key="1">
    <source>
        <dbReference type="RuleBase" id="RU363126"/>
    </source>
</evidence>
<dbReference type="EMBL" id="UYRU01001029">
    <property type="protein sequence ID" value="VDK31021.1"/>
    <property type="molecule type" value="Genomic_DNA"/>
</dbReference>
<name>A0A3P6QG84_DIBLA</name>
<keyword evidence="1" id="KW-1003">Cell membrane</keyword>
<dbReference type="OrthoDB" id="201595at2759"/>
<organism evidence="2 3">
    <name type="scientific">Dibothriocephalus latus</name>
    <name type="common">Fish tapeworm</name>
    <name type="synonym">Diphyllobothrium latum</name>
    <dbReference type="NCBI Taxonomy" id="60516"/>
    <lineage>
        <taxon>Eukaryota</taxon>
        <taxon>Metazoa</taxon>
        <taxon>Spiralia</taxon>
        <taxon>Lophotrochozoa</taxon>
        <taxon>Platyhelminthes</taxon>
        <taxon>Cestoda</taxon>
        <taxon>Eucestoda</taxon>
        <taxon>Diphyllobothriidea</taxon>
        <taxon>Diphyllobothriidae</taxon>
        <taxon>Dibothriocephalus</taxon>
    </lineage>
</organism>
<comment type="similarity">
    <text evidence="1">Belongs to the anion channel-forming bestrophin (TC 1.A.46) family. Calcium-sensitive chloride channel subfamily.</text>
</comment>
<keyword evidence="1" id="KW-0472">Membrane</keyword>
<accession>A0A3P6QG84</accession>
<keyword evidence="1" id="KW-0869">Chloride channel</keyword>
<comment type="subcellular location">
    <subcellularLocation>
        <location evidence="1">Cell membrane</location>
        <topology evidence="1">Multi-pass membrane protein</topology>
    </subcellularLocation>
</comment>
<keyword evidence="1" id="KW-0406">Ion transport</keyword>
<keyword evidence="3" id="KW-1185">Reference proteome</keyword>
<reference evidence="2 3" key="1">
    <citation type="submission" date="2018-11" db="EMBL/GenBank/DDBJ databases">
        <authorList>
            <consortium name="Pathogen Informatics"/>
        </authorList>
    </citation>
    <scope>NUCLEOTIDE SEQUENCE [LARGE SCALE GENOMIC DNA]</scope>
</reference>
<keyword evidence="1" id="KW-0868">Chloride</keyword>
<dbReference type="Pfam" id="PF01062">
    <property type="entry name" value="Bestrophin"/>
    <property type="match status" value="1"/>
</dbReference>
<gene>
    <name evidence="2" type="ORF">DILT_LOCUS279</name>
</gene>
<dbReference type="InterPro" id="IPR021134">
    <property type="entry name" value="Bestrophin-like"/>
</dbReference>
<dbReference type="GO" id="GO:0005254">
    <property type="term" value="F:chloride channel activity"/>
    <property type="evidence" value="ECO:0007669"/>
    <property type="project" value="UniProtKB-KW"/>
</dbReference>
<keyword evidence="1" id="KW-0813">Transport</keyword>
<dbReference type="GO" id="GO:0034707">
    <property type="term" value="C:chloride channel complex"/>
    <property type="evidence" value="ECO:0007669"/>
    <property type="project" value="UniProtKB-KW"/>
</dbReference>
<evidence type="ECO:0000313" key="3">
    <source>
        <dbReference type="Proteomes" id="UP000281553"/>
    </source>
</evidence>
<proteinExistence type="inferred from homology"/>
<protein>
    <recommendedName>
        <fullName evidence="1">Bestrophin homolog</fullName>
    </recommendedName>
</protein>
<comment type="function">
    <text evidence="1">Forms chloride channels.</text>
</comment>
<keyword evidence="1" id="KW-0407">Ion channel</keyword>
<evidence type="ECO:0000313" key="2">
    <source>
        <dbReference type="EMBL" id="VDK31021.1"/>
    </source>
</evidence>
<sequence length="82" mass="9581">MRTGERYVPEYWVPFQWAVRLVQKAGLNGHIPEIRQIGVLLGEIGNVRTGMENLQIYSSIRMPLVYTQVRSLFFFSPQRLVE</sequence>